<dbReference type="SUPFAM" id="SSF54117">
    <property type="entry name" value="Interleukin 8-like chemokines"/>
    <property type="match status" value="1"/>
</dbReference>
<evidence type="ECO:0000259" key="4">
    <source>
        <dbReference type="SMART" id="SM00199"/>
    </source>
</evidence>
<feature type="domain" description="Chemokine interleukin-8-like" evidence="4">
    <location>
        <begin position="60"/>
        <end position="123"/>
    </location>
</feature>
<evidence type="ECO:0000313" key="5">
    <source>
        <dbReference type="Proteomes" id="UP000694923"/>
    </source>
</evidence>
<dbReference type="RefSeq" id="XP_008578244.1">
    <property type="nucleotide sequence ID" value="XM_008580022.1"/>
</dbReference>
<dbReference type="Proteomes" id="UP000694923">
    <property type="component" value="Unplaced"/>
</dbReference>
<dbReference type="SMART" id="SM00199">
    <property type="entry name" value="SCY"/>
    <property type="match status" value="1"/>
</dbReference>
<dbReference type="InterPro" id="IPR001811">
    <property type="entry name" value="Chemokine_IL8-like_dom"/>
</dbReference>
<feature type="region of interest" description="Disordered" evidence="3">
    <location>
        <begin position="138"/>
        <end position="212"/>
    </location>
</feature>
<reference evidence="6" key="1">
    <citation type="submission" date="2025-08" db="UniProtKB">
        <authorList>
            <consortium name="RefSeq"/>
        </authorList>
    </citation>
    <scope>IDENTIFICATION</scope>
</reference>
<dbReference type="Gene3D" id="2.40.50.40">
    <property type="match status" value="1"/>
</dbReference>
<sequence>MTCSLHLSVPPPPSPTSSPSQVSSRPGKSWYVPICAGWCPHLWPSMPSAHTQCHALAGAFEDCCLAYHRHVGWAVLRHARVYQHQDVSGSCNLPAVIFYLPQRRRMVCGNPQDRGVQKAMRFLDARTKKLHNTRMTFHGSHAGRKKLSSGTSGLPSSMFSDPTHSSKRNASLPAAANPAPSGSHQESLIRTKDSTITKEMTSSVPGIGKGDQ</sequence>
<feature type="compositionally biased region" description="Polar residues" evidence="3">
    <location>
        <begin position="148"/>
        <end position="163"/>
    </location>
</feature>
<feature type="compositionally biased region" description="Basic and acidic residues" evidence="3">
    <location>
        <begin position="187"/>
        <end position="196"/>
    </location>
</feature>
<keyword evidence="1" id="KW-0202">Cytokine</keyword>
<accession>A0ABM0RCA3</accession>
<feature type="compositionally biased region" description="Low complexity" evidence="3">
    <location>
        <begin position="169"/>
        <end position="181"/>
    </location>
</feature>
<evidence type="ECO:0000313" key="6">
    <source>
        <dbReference type="RefSeq" id="XP_008578244.1"/>
    </source>
</evidence>
<evidence type="ECO:0000256" key="2">
    <source>
        <dbReference type="ARBA" id="ARBA00023157"/>
    </source>
</evidence>
<feature type="region of interest" description="Disordered" evidence="3">
    <location>
        <begin position="1"/>
        <end position="24"/>
    </location>
</feature>
<protein>
    <submittedName>
        <fullName evidence="6">C-C motif chemokine 25 isoform X1</fullName>
    </submittedName>
</protein>
<organism evidence="5 6">
    <name type="scientific">Galeopterus variegatus</name>
    <name type="common">Malayan flying lemur</name>
    <name type="synonym">Cynocephalus variegatus</name>
    <dbReference type="NCBI Taxonomy" id="482537"/>
    <lineage>
        <taxon>Eukaryota</taxon>
        <taxon>Metazoa</taxon>
        <taxon>Chordata</taxon>
        <taxon>Craniata</taxon>
        <taxon>Vertebrata</taxon>
        <taxon>Euteleostomi</taxon>
        <taxon>Mammalia</taxon>
        <taxon>Eutheria</taxon>
        <taxon>Euarchontoglires</taxon>
        <taxon>Dermoptera</taxon>
        <taxon>Cynocephalidae</taxon>
        <taxon>Galeopterus</taxon>
    </lineage>
</organism>
<evidence type="ECO:0000256" key="1">
    <source>
        <dbReference type="ARBA" id="ARBA00022514"/>
    </source>
</evidence>
<keyword evidence="5" id="KW-1185">Reference proteome</keyword>
<dbReference type="Pfam" id="PF00048">
    <property type="entry name" value="IL8"/>
    <property type="match status" value="1"/>
</dbReference>
<dbReference type="InterPro" id="IPR036048">
    <property type="entry name" value="Interleukin_8-like_sf"/>
</dbReference>
<gene>
    <name evidence="6" type="primary">CCL25</name>
</gene>
<name>A0ABM0RCA3_GALVR</name>
<evidence type="ECO:0000256" key="3">
    <source>
        <dbReference type="SAM" id="MobiDB-lite"/>
    </source>
</evidence>
<keyword evidence="2" id="KW-1015">Disulfide bond</keyword>
<dbReference type="GeneID" id="103596399"/>
<proteinExistence type="predicted"/>